<organism evidence="3 4">
    <name type="scientific">Centaurea solstitialis</name>
    <name type="common">yellow star-thistle</name>
    <dbReference type="NCBI Taxonomy" id="347529"/>
    <lineage>
        <taxon>Eukaryota</taxon>
        <taxon>Viridiplantae</taxon>
        <taxon>Streptophyta</taxon>
        <taxon>Embryophyta</taxon>
        <taxon>Tracheophyta</taxon>
        <taxon>Spermatophyta</taxon>
        <taxon>Magnoliopsida</taxon>
        <taxon>eudicotyledons</taxon>
        <taxon>Gunneridae</taxon>
        <taxon>Pentapetalae</taxon>
        <taxon>asterids</taxon>
        <taxon>campanulids</taxon>
        <taxon>Asterales</taxon>
        <taxon>Asteraceae</taxon>
        <taxon>Carduoideae</taxon>
        <taxon>Cardueae</taxon>
        <taxon>Centaureinae</taxon>
        <taxon>Centaurea</taxon>
    </lineage>
</organism>
<dbReference type="Proteomes" id="UP001172457">
    <property type="component" value="Chromosome 8"/>
</dbReference>
<proteinExistence type="predicted"/>
<dbReference type="Gene3D" id="1.20.1280.50">
    <property type="match status" value="1"/>
</dbReference>
<evidence type="ECO:0000259" key="1">
    <source>
        <dbReference type="Pfam" id="PF12937"/>
    </source>
</evidence>
<evidence type="ECO:0008006" key="5">
    <source>
        <dbReference type="Google" id="ProtNLM"/>
    </source>
</evidence>
<dbReference type="InterPro" id="IPR053772">
    <property type="entry name" value="At1g61320/At1g61330-like"/>
</dbReference>
<dbReference type="InterPro" id="IPR032675">
    <property type="entry name" value="LRR_dom_sf"/>
</dbReference>
<dbReference type="InterPro" id="IPR055357">
    <property type="entry name" value="LRR_At1g61320_AtMIF1"/>
</dbReference>
<feature type="domain" description="F-box" evidence="1">
    <location>
        <begin position="485"/>
        <end position="521"/>
    </location>
</feature>
<dbReference type="PANTHER" id="PTHR34145">
    <property type="entry name" value="OS02G0105600 PROTEIN"/>
    <property type="match status" value="1"/>
</dbReference>
<reference evidence="3" key="1">
    <citation type="submission" date="2023-03" db="EMBL/GenBank/DDBJ databases">
        <title>Chromosome-scale reference genome and RAD-based genetic map of yellow starthistle (Centaurea solstitialis) reveal putative structural variation and QTLs associated with invader traits.</title>
        <authorList>
            <person name="Reatini B."/>
            <person name="Cang F.A."/>
            <person name="Jiang Q."/>
            <person name="Mckibben M.T.W."/>
            <person name="Barker M.S."/>
            <person name="Rieseberg L.H."/>
            <person name="Dlugosch K.M."/>
        </authorList>
    </citation>
    <scope>NUCLEOTIDE SEQUENCE</scope>
    <source>
        <strain evidence="3">CAN-66</strain>
        <tissue evidence="3">Leaf</tissue>
    </source>
</reference>
<evidence type="ECO:0000259" key="2">
    <source>
        <dbReference type="Pfam" id="PF23622"/>
    </source>
</evidence>
<dbReference type="InterPro" id="IPR001810">
    <property type="entry name" value="F-box_dom"/>
</dbReference>
<feature type="domain" description="At1g61320/AtMIF1 LRR" evidence="2">
    <location>
        <begin position="611"/>
        <end position="806"/>
    </location>
</feature>
<keyword evidence="4" id="KW-1185">Reference proteome</keyword>
<dbReference type="Pfam" id="PF23622">
    <property type="entry name" value="LRR_At1g61320_AtMIF1"/>
    <property type="match status" value="2"/>
</dbReference>
<dbReference type="AlphaFoldDB" id="A0AA38VT87"/>
<feature type="domain" description="At1g61320/AtMIF1 LRR" evidence="2">
    <location>
        <begin position="106"/>
        <end position="297"/>
    </location>
</feature>
<dbReference type="SUPFAM" id="SSF81383">
    <property type="entry name" value="F-box domain"/>
    <property type="match status" value="1"/>
</dbReference>
<gene>
    <name evidence="3" type="ORF">OSB04_030415</name>
</gene>
<evidence type="ECO:0000313" key="3">
    <source>
        <dbReference type="EMBL" id="KAJ9537682.1"/>
    </source>
</evidence>
<evidence type="ECO:0000313" key="4">
    <source>
        <dbReference type="Proteomes" id="UP001172457"/>
    </source>
</evidence>
<accession>A0AA38VT87</accession>
<comment type="caution">
    <text evidence="3">The sequence shown here is derived from an EMBL/GenBank/DDBJ whole genome shotgun (WGS) entry which is preliminary data.</text>
</comment>
<name>A0AA38VT87_9ASTR</name>
<dbReference type="EMBL" id="JARYMX010000008">
    <property type="protein sequence ID" value="KAJ9537682.1"/>
    <property type="molecule type" value="Genomic_DNA"/>
</dbReference>
<dbReference type="InterPro" id="IPR036047">
    <property type="entry name" value="F-box-like_dom_sf"/>
</dbReference>
<protein>
    <recommendedName>
        <fullName evidence="5">F-box domain-containing protein</fullName>
    </recommendedName>
</protein>
<sequence length="922" mass="106287">MVSKKWKDLMSCHKKLCFPYDIFYHPNTLQNSDRIVMQMVSSVEKQLEELELACPFTRAGLASLLSVTGSSLKYLDLRVLEIPSPNNMSYDECLTKLECIQAARNLESLRLWRVCLVRPPKWDAFHKLTNLETRMAKLEDSVLREAFCATPNLTRIVLCDCEGLTTISIELLELRHCQLHAYCPTGWSLTLRAPKLQYLRVKGSSRIKVHNTNCLKSFYINSKYQVVTTMDFEGKLMALESLCIRGTRWPWDVIAKMLQLTTYVKHLHLEFDFKKDFQEIDFVDFFKTHPELKSFHVRDGILDALYNSHTTLKTVDPDFVIPCLEEVLIDLNASSLPYAKKATRMLESLLKYGKKLNTIKVNSIHVMDFSKEILRFRSQSMSRPQNWVYRTSKMVISLLTNVFWDLMRRLVRRECTILWDPTKECHVIRRVPNPDACNIIQNVSGSYNEMLGDSYGTKSSCLHIIQMGRRRRTYDASSSVSLTRMDSLPDGVVEYILSKLSHAKDVVSCNCVSKKWKDLMSYHKRLSFPFDIFDNLTTPRTPDSIVMPMVSSASQLEELAVAFPLTRASLASWLSTKGSSLKDLELHVLELHCPDNKAGDESLTKLECIQAARNLESLRLQRTFMVRAPKWDGFHKLRNLEIRMGKLEDSVLREALRATPNLTRLVLGDCEGLTTISIELLELRHCELDVYCLTGWSLTLRAPKIQYLEVKGCNQIKVHDTNCLKTLSIRNDFKVVTMVDFGGNLMALESLCIGGFEWRWDVITKMLQLTTHVKHLRVEIGFIKDFREIDFVDFFKTRPKLESFHIVGDVFLKALCNNHTTLKNVDLDFVFPCLEEVIIHMDPTSLSDVEKVTRMVESLLKYGNKLNTIKVNSTRAMHFSKETLRFRSRSMSRLQNWVYKTSKMVISFLAKCFVGLNEVFGS</sequence>
<dbReference type="Gene3D" id="3.80.10.10">
    <property type="entry name" value="Ribonuclease Inhibitor"/>
    <property type="match status" value="2"/>
</dbReference>
<dbReference type="SUPFAM" id="SSF52047">
    <property type="entry name" value="RNI-like"/>
    <property type="match status" value="2"/>
</dbReference>
<dbReference type="Pfam" id="PF12937">
    <property type="entry name" value="F-box-like"/>
    <property type="match status" value="1"/>
</dbReference>
<dbReference type="PANTHER" id="PTHR34145:SF28">
    <property type="entry name" value="F-BOX DOMAIN-CONTAINING PROTEIN"/>
    <property type="match status" value="1"/>
</dbReference>